<feature type="region of interest" description="Disordered" evidence="6">
    <location>
        <begin position="1"/>
        <end position="32"/>
    </location>
</feature>
<feature type="transmembrane region" description="Helical" evidence="7">
    <location>
        <begin position="410"/>
        <end position="433"/>
    </location>
</feature>
<feature type="transmembrane region" description="Helical" evidence="7">
    <location>
        <begin position="376"/>
        <end position="398"/>
    </location>
</feature>
<dbReference type="InterPro" id="IPR011701">
    <property type="entry name" value="MFS"/>
</dbReference>
<dbReference type="PANTHER" id="PTHR43791">
    <property type="entry name" value="PERMEASE-RELATED"/>
    <property type="match status" value="1"/>
</dbReference>
<feature type="transmembrane region" description="Helical" evidence="7">
    <location>
        <begin position="213"/>
        <end position="236"/>
    </location>
</feature>
<evidence type="ECO:0000313" key="9">
    <source>
        <dbReference type="EMBL" id="ORZ17209.1"/>
    </source>
</evidence>
<evidence type="ECO:0000256" key="4">
    <source>
        <dbReference type="ARBA" id="ARBA00022989"/>
    </source>
</evidence>
<keyword evidence="5 7" id="KW-0472">Membrane</keyword>
<feature type="transmembrane region" description="Helical" evidence="7">
    <location>
        <begin position="320"/>
        <end position="340"/>
    </location>
</feature>
<dbReference type="OrthoDB" id="2985014at2759"/>
<feature type="transmembrane region" description="Helical" evidence="7">
    <location>
        <begin position="180"/>
        <end position="201"/>
    </location>
</feature>
<keyword evidence="2" id="KW-0813">Transport</keyword>
<feature type="transmembrane region" description="Helical" evidence="7">
    <location>
        <begin position="445"/>
        <end position="464"/>
    </location>
</feature>
<dbReference type="InterPro" id="IPR020846">
    <property type="entry name" value="MFS_dom"/>
</dbReference>
<dbReference type="GO" id="GO:0022857">
    <property type="term" value="F:transmembrane transporter activity"/>
    <property type="evidence" value="ECO:0007669"/>
    <property type="project" value="InterPro"/>
</dbReference>
<feature type="domain" description="Major facilitator superfamily (MFS) profile" evidence="8">
    <location>
        <begin position="54"/>
        <end position="466"/>
    </location>
</feature>
<evidence type="ECO:0000256" key="2">
    <source>
        <dbReference type="ARBA" id="ARBA00022448"/>
    </source>
</evidence>
<organism evidence="9 10">
    <name type="scientific">Absidia repens</name>
    <dbReference type="NCBI Taxonomy" id="90262"/>
    <lineage>
        <taxon>Eukaryota</taxon>
        <taxon>Fungi</taxon>
        <taxon>Fungi incertae sedis</taxon>
        <taxon>Mucoromycota</taxon>
        <taxon>Mucoromycotina</taxon>
        <taxon>Mucoromycetes</taxon>
        <taxon>Mucorales</taxon>
        <taxon>Cunninghamellaceae</taxon>
        <taxon>Absidia</taxon>
    </lineage>
</organism>
<dbReference type="STRING" id="90262.A0A1X2IIM8"/>
<sequence length="500" mass="56196">MSSVPHDKREIQDQDLDHDFTNEYAGSPEPVTVEDAENERAIEKKLVRMLDLRLLIWSFFGYFANGLDRNNMPNAYTSGMPQDLNLQKDEYNWAVTLFFIGYVILQIPCNAIITRVKPSIMLPGIMFLWGAVVCFMALVKDYRGLYALRVCLGISEAAFYPGIVYLLGSWYTKEELGTRTAVFVAGSQISGAFSGLISGAISQTLDGHNGMRGWKWLFIIEGLIAVFISIFGFFILPDLPGNTKFVDGELREVALKRLHRQGKKTAVSGLNWVTFRNLLGSPYILIYIIIFSIMQMGMGILQQFPIILNKMGYETSFANYMQAPLWLFAGVVIICQGFLSDHKGPRVWHIVAGGLWTLIWYIVLVAVNGGHLPVPLLFVCVYMVTPVLGISPIMMTWVNEFYASDMETRALAIAMVNSIGNLAPNFANVKAWYVMDAPEFRTGKIVTMILLVVMVILCVTMYAMQRMGVLLPKPAHKIENENLEDEKADPSLVSREVFKN</sequence>
<keyword evidence="4 7" id="KW-1133">Transmembrane helix</keyword>
<dbReference type="AlphaFoldDB" id="A0A1X2IIM8"/>
<dbReference type="PROSITE" id="PS50850">
    <property type="entry name" value="MFS"/>
    <property type="match status" value="1"/>
</dbReference>
<dbReference type="Pfam" id="PF07690">
    <property type="entry name" value="MFS_1"/>
    <property type="match status" value="1"/>
</dbReference>
<dbReference type="PANTHER" id="PTHR43791:SF38">
    <property type="entry name" value="MAJOR FACILITATOR SUPERFAMILY (MFS) PROFILE DOMAIN-CONTAINING PROTEIN"/>
    <property type="match status" value="1"/>
</dbReference>
<keyword evidence="10" id="KW-1185">Reference proteome</keyword>
<gene>
    <name evidence="9" type="ORF">BCR42DRAFT_391995</name>
</gene>
<proteinExistence type="predicted"/>
<feature type="transmembrane region" description="Helical" evidence="7">
    <location>
        <begin position="347"/>
        <end position="370"/>
    </location>
</feature>
<evidence type="ECO:0000256" key="5">
    <source>
        <dbReference type="ARBA" id="ARBA00023136"/>
    </source>
</evidence>
<dbReference type="EMBL" id="MCGE01000010">
    <property type="protein sequence ID" value="ORZ17209.1"/>
    <property type="molecule type" value="Genomic_DNA"/>
</dbReference>
<name>A0A1X2IIM8_9FUNG</name>
<evidence type="ECO:0000256" key="3">
    <source>
        <dbReference type="ARBA" id="ARBA00022692"/>
    </source>
</evidence>
<protein>
    <submittedName>
        <fullName evidence="9">Major facilitator superfamily domain-containing protein</fullName>
    </submittedName>
</protein>
<accession>A0A1X2IIM8</accession>
<evidence type="ECO:0000313" key="10">
    <source>
        <dbReference type="Proteomes" id="UP000193560"/>
    </source>
</evidence>
<feature type="compositionally biased region" description="Basic and acidic residues" evidence="6">
    <location>
        <begin position="1"/>
        <end position="21"/>
    </location>
</feature>
<evidence type="ECO:0000256" key="1">
    <source>
        <dbReference type="ARBA" id="ARBA00004141"/>
    </source>
</evidence>
<comment type="caution">
    <text evidence="9">The sequence shown here is derived from an EMBL/GenBank/DDBJ whole genome shotgun (WGS) entry which is preliminary data.</text>
</comment>
<dbReference type="SUPFAM" id="SSF103473">
    <property type="entry name" value="MFS general substrate transporter"/>
    <property type="match status" value="1"/>
</dbReference>
<dbReference type="InterPro" id="IPR036259">
    <property type="entry name" value="MFS_trans_sf"/>
</dbReference>
<evidence type="ECO:0000256" key="7">
    <source>
        <dbReference type="SAM" id="Phobius"/>
    </source>
</evidence>
<feature type="transmembrane region" description="Helical" evidence="7">
    <location>
        <begin position="120"/>
        <end position="139"/>
    </location>
</feature>
<comment type="subcellular location">
    <subcellularLocation>
        <location evidence="1">Membrane</location>
        <topology evidence="1">Multi-pass membrane protein</topology>
    </subcellularLocation>
</comment>
<feature type="transmembrane region" description="Helical" evidence="7">
    <location>
        <begin position="91"/>
        <end position="113"/>
    </location>
</feature>
<dbReference type="Proteomes" id="UP000193560">
    <property type="component" value="Unassembled WGS sequence"/>
</dbReference>
<dbReference type="Gene3D" id="1.20.1250.20">
    <property type="entry name" value="MFS general substrate transporter like domains"/>
    <property type="match status" value="2"/>
</dbReference>
<dbReference type="GO" id="GO:0016020">
    <property type="term" value="C:membrane"/>
    <property type="evidence" value="ECO:0007669"/>
    <property type="project" value="UniProtKB-SubCell"/>
</dbReference>
<evidence type="ECO:0000259" key="8">
    <source>
        <dbReference type="PROSITE" id="PS50850"/>
    </source>
</evidence>
<keyword evidence="3 7" id="KW-0812">Transmembrane</keyword>
<reference evidence="9 10" key="1">
    <citation type="submission" date="2016-07" db="EMBL/GenBank/DDBJ databases">
        <title>Pervasive Adenine N6-methylation of Active Genes in Fungi.</title>
        <authorList>
            <consortium name="DOE Joint Genome Institute"/>
            <person name="Mondo S.J."/>
            <person name="Dannebaum R.O."/>
            <person name="Kuo R.C."/>
            <person name="Labutti K."/>
            <person name="Haridas S."/>
            <person name="Kuo A."/>
            <person name="Salamov A."/>
            <person name="Ahrendt S.R."/>
            <person name="Lipzen A."/>
            <person name="Sullivan W."/>
            <person name="Andreopoulos W.B."/>
            <person name="Clum A."/>
            <person name="Lindquist E."/>
            <person name="Daum C."/>
            <person name="Ramamoorthy G.K."/>
            <person name="Gryganskyi A."/>
            <person name="Culley D."/>
            <person name="Magnuson J.K."/>
            <person name="James T.Y."/>
            <person name="O'Malley M.A."/>
            <person name="Stajich J.E."/>
            <person name="Spatafora J.W."/>
            <person name="Visel A."/>
            <person name="Grigoriev I.V."/>
        </authorList>
    </citation>
    <scope>NUCLEOTIDE SEQUENCE [LARGE SCALE GENOMIC DNA]</scope>
    <source>
        <strain evidence="9 10">NRRL 1336</strain>
    </source>
</reference>
<dbReference type="FunFam" id="1.20.1250.20:FF:000057">
    <property type="entry name" value="MFS general substrate transporter"/>
    <property type="match status" value="1"/>
</dbReference>
<feature type="transmembrane region" description="Helical" evidence="7">
    <location>
        <begin position="145"/>
        <end position="168"/>
    </location>
</feature>
<evidence type="ECO:0000256" key="6">
    <source>
        <dbReference type="SAM" id="MobiDB-lite"/>
    </source>
</evidence>